<keyword evidence="2" id="KW-1185">Reference proteome</keyword>
<evidence type="ECO:0000313" key="2">
    <source>
        <dbReference type="Proteomes" id="UP000008021"/>
    </source>
</evidence>
<proteinExistence type="predicted"/>
<dbReference type="EnsemblPlants" id="OMERI05G19650.1">
    <property type="protein sequence ID" value="OMERI05G19650.1"/>
    <property type="gene ID" value="OMERI05G19650"/>
</dbReference>
<dbReference type="Proteomes" id="UP000008021">
    <property type="component" value="Chromosome 5"/>
</dbReference>
<dbReference type="HOGENOM" id="CLU_684049_0_0_1"/>
<dbReference type="AlphaFoldDB" id="A0A0E0DTK4"/>
<dbReference type="Gramene" id="OMERI05G19650.1">
    <property type="protein sequence ID" value="OMERI05G19650.1"/>
    <property type="gene ID" value="OMERI05G19650"/>
</dbReference>
<evidence type="ECO:0000313" key="1">
    <source>
        <dbReference type="EnsemblPlants" id="OMERI05G19650.1"/>
    </source>
</evidence>
<sequence length="403" mass="42565">MAKPGTVWWQRCVAWWRRCTAGGGRHGGAGGGGVMAGGGGLVVGAKEATAAPGGGRDGAVLGDDGGGVPQIHATQPDLEGGRRWWLRQLAAAAEDMAVASGRFAGCFGGEGRRRNGCFGGGGDDCRRQQVEAGKESGARCGWRRAFGNSDCGGGDRDCGHRRHDGFGRLAEGMADDYFWPARHHLEEGSETGLAQKGTTDGSGGWLGARGAGGGDGGRLGARGAADEGRLDWRERTLHRLVRVIQKKKAMENFCDNLGEGGFESIFQRYLPKKKKKMVRKETSVSKNVGAHTTTALGDLKSPSISFRGDTFFRSMNSDRGKNAPLPSSSMPPPAAACQCMSLSCSIIGLSPPSAPPPSPAPSIWCCRRQDASNADSSNTCSATRLPFSSCRRQSHRRRSRADL</sequence>
<accession>A0A0E0DTK4</accession>
<organism evidence="1">
    <name type="scientific">Oryza meridionalis</name>
    <dbReference type="NCBI Taxonomy" id="40149"/>
    <lineage>
        <taxon>Eukaryota</taxon>
        <taxon>Viridiplantae</taxon>
        <taxon>Streptophyta</taxon>
        <taxon>Embryophyta</taxon>
        <taxon>Tracheophyta</taxon>
        <taxon>Spermatophyta</taxon>
        <taxon>Magnoliopsida</taxon>
        <taxon>Liliopsida</taxon>
        <taxon>Poales</taxon>
        <taxon>Poaceae</taxon>
        <taxon>BOP clade</taxon>
        <taxon>Oryzoideae</taxon>
        <taxon>Oryzeae</taxon>
        <taxon>Oryzinae</taxon>
        <taxon>Oryza</taxon>
    </lineage>
</organism>
<protein>
    <submittedName>
        <fullName evidence="1">Uncharacterized protein</fullName>
    </submittedName>
</protein>
<name>A0A0E0DTK4_9ORYZ</name>
<reference evidence="1" key="2">
    <citation type="submission" date="2018-05" db="EMBL/GenBank/DDBJ databases">
        <title>OmerRS3 (Oryza meridionalis Reference Sequence Version 3).</title>
        <authorList>
            <person name="Zhang J."/>
            <person name="Kudrna D."/>
            <person name="Lee S."/>
            <person name="Talag J."/>
            <person name="Welchert J."/>
            <person name="Wing R.A."/>
        </authorList>
    </citation>
    <scope>NUCLEOTIDE SEQUENCE [LARGE SCALE GENOMIC DNA]</scope>
    <source>
        <strain evidence="1">cv. OR44</strain>
    </source>
</reference>
<reference evidence="1" key="1">
    <citation type="submission" date="2015-04" db="UniProtKB">
        <authorList>
            <consortium name="EnsemblPlants"/>
        </authorList>
    </citation>
    <scope>IDENTIFICATION</scope>
</reference>